<evidence type="ECO:0000313" key="9">
    <source>
        <dbReference type="EMBL" id="KAL2060766.1"/>
    </source>
</evidence>
<feature type="domain" description="SET" evidence="7">
    <location>
        <begin position="832"/>
        <end position="955"/>
    </location>
</feature>
<dbReference type="InterPro" id="IPR046341">
    <property type="entry name" value="SET_dom_sf"/>
</dbReference>
<feature type="region of interest" description="Disordered" evidence="6">
    <location>
        <begin position="1"/>
        <end position="252"/>
    </location>
</feature>
<feature type="compositionally biased region" description="Polar residues" evidence="6">
    <location>
        <begin position="65"/>
        <end position="83"/>
    </location>
</feature>
<accession>A0ABR4BUI4</accession>
<reference evidence="9 10" key="1">
    <citation type="journal article" date="2024" name="Commun. Biol.">
        <title>Comparative genomic analysis of thermophilic fungi reveals convergent evolutionary adaptations and gene losses.</title>
        <authorList>
            <person name="Steindorff A.S."/>
            <person name="Aguilar-Pontes M.V."/>
            <person name="Robinson A.J."/>
            <person name="Andreopoulos B."/>
            <person name="LaButti K."/>
            <person name="Kuo A."/>
            <person name="Mondo S."/>
            <person name="Riley R."/>
            <person name="Otillar R."/>
            <person name="Haridas S."/>
            <person name="Lipzen A."/>
            <person name="Grimwood J."/>
            <person name="Schmutz J."/>
            <person name="Clum A."/>
            <person name="Reid I.D."/>
            <person name="Moisan M.C."/>
            <person name="Butler G."/>
            <person name="Nguyen T.T.M."/>
            <person name="Dewar K."/>
            <person name="Conant G."/>
            <person name="Drula E."/>
            <person name="Henrissat B."/>
            <person name="Hansel C."/>
            <person name="Singer S."/>
            <person name="Hutchinson M.I."/>
            <person name="de Vries R.P."/>
            <person name="Natvig D.O."/>
            <person name="Powell A.J."/>
            <person name="Tsang A."/>
            <person name="Grigoriev I.V."/>
        </authorList>
    </citation>
    <scope>NUCLEOTIDE SEQUENCE [LARGE SCALE GENOMIC DNA]</scope>
    <source>
        <strain evidence="9 10">CBS 494.80</strain>
    </source>
</reference>
<dbReference type="InterPro" id="IPR045318">
    <property type="entry name" value="EZH1/2-like"/>
</dbReference>
<feature type="compositionally biased region" description="Acidic residues" evidence="6">
    <location>
        <begin position="197"/>
        <end position="212"/>
    </location>
</feature>
<feature type="domain" description="CXC" evidence="8">
    <location>
        <begin position="706"/>
        <end position="821"/>
    </location>
</feature>
<keyword evidence="10" id="KW-1185">Reference proteome</keyword>
<name>A0ABR4BUI4_9HELO</name>
<dbReference type="Gene3D" id="2.170.270.10">
    <property type="entry name" value="SET domain"/>
    <property type="match status" value="1"/>
</dbReference>
<evidence type="ECO:0000259" key="8">
    <source>
        <dbReference type="PROSITE" id="PS51633"/>
    </source>
</evidence>
<evidence type="ECO:0000259" key="7">
    <source>
        <dbReference type="PROSITE" id="PS50280"/>
    </source>
</evidence>
<feature type="region of interest" description="Disordered" evidence="6">
    <location>
        <begin position="990"/>
        <end position="1063"/>
    </location>
</feature>
<keyword evidence="3" id="KW-0949">S-adenosyl-L-methionine</keyword>
<protein>
    <recommendedName>
        <fullName evidence="11">SET domain-containing protein</fullName>
    </recommendedName>
</protein>
<dbReference type="SUPFAM" id="SSF82199">
    <property type="entry name" value="SET domain"/>
    <property type="match status" value="1"/>
</dbReference>
<dbReference type="Pfam" id="PF21509">
    <property type="entry name" value="Ezh2-like__CXC_fung"/>
    <property type="match status" value="1"/>
</dbReference>
<evidence type="ECO:0000256" key="6">
    <source>
        <dbReference type="SAM" id="MobiDB-lite"/>
    </source>
</evidence>
<keyword evidence="4" id="KW-0805">Transcription regulation</keyword>
<feature type="compositionally biased region" description="Acidic residues" evidence="6">
    <location>
        <begin position="1034"/>
        <end position="1046"/>
    </location>
</feature>
<feature type="compositionally biased region" description="Low complexity" evidence="6">
    <location>
        <begin position="27"/>
        <end position="55"/>
    </location>
</feature>
<sequence>MAPGPPSAARGEVIDLTSDNDEPQPHSRPQSRSRPAPRSSTNSRGTADTPIIDLDTPPPEPSHPTRISHTKASFQERQSSNARPSDFRPGSITAMPAVKLSPPSAPSRNYSADPPSNPQPVLASQGATGSPATVRGPGISLFGGSRTPALPGLSSLVSPRRRHPGPASSTERQDKGDEDENGNGKEDEGAESGREDGGDDGDDNDDDDDEIEDIHPSHNPATHAISPPKQPTNEDHSLDNEISSIGSTSPLLYRIRQQRKTKDMIRNDPPFSSHLEEQLQSCLEGMVDDHALSTRYLLADSWEASVELNNRTIDQISPFTSLRSTALEPKALVLPEIVTDVMFHYRNGKTSRTKSQLAAIEVSGDTPRVPRYSSHTNIRRNILKADDEKLKFIPFLGDSRNETNHKRLMKELEQVYTPRPSEGSPESEEKARIRQYLPWWLEKLHMACDLNALQHDFLLQEEESGDLGMRPRTRKLLLESFGEPLAPATRKTAQMFSREFYKVFGMSVRDIVLPPAIVKEMIVASRSKAAKKEYALSPNRIETYTDMTCLICAAIDCQIHGDFTHERIDSSDVEDDGQENLDEWKYEPKGLVLHYEDTIRQHKNRPKVEIKPLPTHELEPCTNECYMVTDFSDLEYEFDEQHLASLPQMISTWKHPNYRPCTISSALNIPCWTVYAEIQRYESEQHEEVVEFVPPGRAKKPEWYDNKKKTIKGDLNDFTTVHLHQERGQAVACGHPGPCIVRPGGDSCACASTDVLCEYFCGCSDDCPRRFTGCPCAASGLACSTDSCICIQMNRECGPQCGTCGASARVNPANRFDYELFETGCQNVCLQRGVSKATVMGESQLVGFGLYLAEPVKKGAYISEYRGENISNEEAERRGIVYERKAVSFLFDINAERAIDAARLGNKTRFINHAGSASDGLNIEAKIMLVNGEHRIKFVALRDINIGEELLFNYGRKFADRQGLNKTLPKAEAGSRKGVLEGEDALDALDGMDQRKKGSREKIKAIRESAKSGGQKAGSKMRKTAVLVRADVKEETEEDFDDEGDVDERPRRRKIAKPIRYTQ</sequence>
<evidence type="ECO:0000256" key="4">
    <source>
        <dbReference type="ARBA" id="ARBA00023015"/>
    </source>
</evidence>
<evidence type="ECO:0008006" key="11">
    <source>
        <dbReference type="Google" id="ProtNLM"/>
    </source>
</evidence>
<dbReference type="PROSITE" id="PS50280">
    <property type="entry name" value="SET"/>
    <property type="match status" value="1"/>
</dbReference>
<evidence type="ECO:0000256" key="2">
    <source>
        <dbReference type="ARBA" id="ARBA00022679"/>
    </source>
</evidence>
<feature type="compositionally biased region" description="Polar residues" evidence="6">
    <location>
        <begin position="240"/>
        <end position="250"/>
    </location>
</feature>
<dbReference type="PROSITE" id="PS51633">
    <property type="entry name" value="CXC"/>
    <property type="match status" value="1"/>
</dbReference>
<dbReference type="SMART" id="SM00317">
    <property type="entry name" value="SET"/>
    <property type="match status" value="1"/>
</dbReference>
<dbReference type="InterPro" id="IPR026489">
    <property type="entry name" value="CXC_dom"/>
</dbReference>
<evidence type="ECO:0000313" key="10">
    <source>
        <dbReference type="Proteomes" id="UP001595075"/>
    </source>
</evidence>
<evidence type="ECO:0000256" key="5">
    <source>
        <dbReference type="ARBA" id="ARBA00023163"/>
    </source>
</evidence>
<evidence type="ECO:0000256" key="1">
    <source>
        <dbReference type="ARBA" id="ARBA00022603"/>
    </source>
</evidence>
<keyword evidence="1" id="KW-0489">Methyltransferase</keyword>
<proteinExistence type="predicted"/>
<dbReference type="InterPro" id="IPR001214">
    <property type="entry name" value="SET_dom"/>
</dbReference>
<feature type="compositionally biased region" description="Basic and acidic residues" evidence="6">
    <location>
        <begin position="992"/>
        <end position="1010"/>
    </location>
</feature>
<comment type="caution">
    <text evidence="9">The sequence shown here is derived from an EMBL/GenBank/DDBJ whole genome shotgun (WGS) entry which is preliminary data.</text>
</comment>
<dbReference type="InterPro" id="IPR048360">
    <property type="entry name" value="Ezh2_CXC_fung"/>
</dbReference>
<dbReference type="EMBL" id="JAZHXI010000021">
    <property type="protein sequence ID" value="KAL2060766.1"/>
    <property type="molecule type" value="Genomic_DNA"/>
</dbReference>
<keyword evidence="5" id="KW-0804">Transcription</keyword>
<dbReference type="Proteomes" id="UP001595075">
    <property type="component" value="Unassembled WGS sequence"/>
</dbReference>
<dbReference type="Pfam" id="PF00856">
    <property type="entry name" value="SET"/>
    <property type="match status" value="1"/>
</dbReference>
<dbReference type="PANTHER" id="PTHR45747:SF4">
    <property type="entry name" value="HISTONE-LYSINE N-METHYLTRANSFERASE E(Z)"/>
    <property type="match status" value="1"/>
</dbReference>
<dbReference type="PANTHER" id="PTHR45747">
    <property type="entry name" value="HISTONE-LYSINE N-METHYLTRANSFERASE E(Z)"/>
    <property type="match status" value="1"/>
</dbReference>
<keyword evidence="2" id="KW-0808">Transferase</keyword>
<feature type="compositionally biased region" description="Basic and acidic residues" evidence="6">
    <location>
        <begin position="182"/>
        <end position="196"/>
    </location>
</feature>
<evidence type="ECO:0000256" key="3">
    <source>
        <dbReference type="ARBA" id="ARBA00022691"/>
    </source>
</evidence>
<gene>
    <name evidence="9" type="ORF">VTL71DRAFT_9408</name>
</gene>
<organism evidence="9 10">
    <name type="scientific">Oculimacula yallundae</name>
    <dbReference type="NCBI Taxonomy" id="86028"/>
    <lineage>
        <taxon>Eukaryota</taxon>
        <taxon>Fungi</taxon>
        <taxon>Dikarya</taxon>
        <taxon>Ascomycota</taxon>
        <taxon>Pezizomycotina</taxon>
        <taxon>Leotiomycetes</taxon>
        <taxon>Helotiales</taxon>
        <taxon>Ploettnerulaceae</taxon>
        <taxon>Oculimacula</taxon>
    </lineage>
</organism>